<feature type="compositionally biased region" description="Polar residues" evidence="2">
    <location>
        <begin position="1"/>
        <end position="17"/>
    </location>
</feature>
<dbReference type="GO" id="GO:0016887">
    <property type="term" value="F:ATP hydrolysis activity"/>
    <property type="evidence" value="ECO:0007669"/>
    <property type="project" value="InterPro"/>
</dbReference>
<dbReference type="PANTHER" id="PTHR10073:SF12">
    <property type="entry name" value="DNA MISMATCH REPAIR PROTEIN MLH1"/>
    <property type="match status" value="1"/>
</dbReference>
<dbReference type="EMBL" id="JARAOO010000006">
    <property type="protein sequence ID" value="KAJ7964618.1"/>
    <property type="molecule type" value="Genomic_DNA"/>
</dbReference>
<feature type="region of interest" description="Disordered" evidence="2">
    <location>
        <begin position="1"/>
        <end position="20"/>
    </location>
</feature>
<dbReference type="InterPro" id="IPR038973">
    <property type="entry name" value="MutL/Mlh/Pms-like"/>
</dbReference>
<name>A0AAD7PQW1_QUISA</name>
<keyword evidence="1" id="KW-0175">Coiled coil</keyword>
<feature type="coiled-coil region" evidence="1">
    <location>
        <begin position="167"/>
        <end position="194"/>
    </location>
</feature>
<accession>A0AAD7PQW1</accession>
<sequence>MNTSKDSILNPSQSGSKLQKIPVYKMVRTDSSDPAGRLHAYVQTNPHGQLGRTASLTAVRSSIRQRRNPKESADLTSIQELLDEIDRNCHSGLLDIVRHCTYIGMADDVFALLQHNTQLYLANVVKLSKELIYQQVLSRFCHFNAIQLSDPAPLKDLIMLALKEEDLHQQCNDNDDLKETIAEMNIELLKEKAEMLEEFFCIHID</sequence>
<evidence type="ECO:0000313" key="4">
    <source>
        <dbReference type="EMBL" id="KAJ7964618.1"/>
    </source>
</evidence>
<evidence type="ECO:0000256" key="2">
    <source>
        <dbReference type="SAM" id="MobiDB-lite"/>
    </source>
</evidence>
<dbReference type="GO" id="GO:0032389">
    <property type="term" value="C:MutLalpha complex"/>
    <property type="evidence" value="ECO:0007669"/>
    <property type="project" value="TreeGrafter"/>
</dbReference>
<reference evidence="4" key="1">
    <citation type="journal article" date="2023" name="Science">
        <title>Elucidation of the pathway for biosynthesis of saponin adjuvants from the soapbark tree.</title>
        <authorList>
            <person name="Reed J."/>
            <person name="Orme A."/>
            <person name="El-Demerdash A."/>
            <person name="Owen C."/>
            <person name="Martin L.B.B."/>
            <person name="Misra R.C."/>
            <person name="Kikuchi S."/>
            <person name="Rejzek M."/>
            <person name="Martin A.C."/>
            <person name="Harkess A."/>
            <person name="Leebens-Mack J."/>
            <person name="Louveau T."/>
            <person name="Stephenson M.J."/>
            <person name="Osbourn A."/>
        </authorList>
    </citation>
    <scope>NUCLEOTIDE SEQUENCE</scope>
    <source>
        <strain evidence="4">S10</strain>
    </source>
</reference>
<dbReference type="Pfam" id="PF16413">
    <property type="entry name" value="Mlh1_C"/>
    <property type="match status" value="1"/>
</dbReference>
<evidence type="ECO:0000313" key="5">
    <source>
        <dbReference type="Proteomes" id="UP001163823"/>
    </source>
</evidence>
<gene>
    <name evidence="4" type="ORF">O6P43_014405</name>
</gene>
<dbReference type="GO" id="GO:0006298">
    <property type="term" value="P:mismatch repair"/>
    <property type="evidence" value="ECO:0007669"/>
    <property type="project" value="InterPro"/>
</dbReference>
<dbReference type="KEGG" id="qsa:O6P43_014405"/>
<organism evidence="4 5">
    <name type="scientific">Quillaja saponaria</name>
    <name type="common">Soap bark tree</name>
    <dbReference type="NCBI Taxonomy" id="32244"/>
    <lineage>
        <taxon>Eukaryota</taxon>
        <taxon>Viridiplantae</taxon>
        <taxon>Streptophyta</taxon>
        <taxon>Embryophyta</taxon>
        <taxon>Tracheophyta</taxon>
        <taxon>Spermatophyta</taxon>
        <taxon>Magnoliopsida</taxon>
        <taxon>eudicotyledons</taxon>
        <taxon>Gunneridae</taxon>
        <taxon>Pentapetalae</taxon>
        <taxon>rosids</taxon>
        <taxon>fabids</taxon>
        <taxon>Fabales</taxon>
        <taxon>Quillajaceae</taxon>
        <taxon>Quillaja</taxon>
    </lineage>
</organism>
<feature type="domain" description="DNA mismatch repair protein Mlh1 C-terminal" evidence="3">
    <location>
        <begin position="75"/>
        <end position="205"/>
    </location>
</feature>
<evidence type="ECO:0000256" key="1">
    <source>
        <dbReference type="SAM" id="Coils"/>
    </source>
</evidence>
<dbReference type="GO" id="GO:0140664">
    <property type="term" value="F:ATP-dependent DNA damage sensor activity"/>
    <property type="evidence" value="ECO:0007669"/>
    <property type="project" value="InterPro"/>
</dbReference>
<proteinExistence type="predicted"/>
<dbReference type="AlphaFoldDB" id="A0AAD7PQW1"/>
<dbReference type="Proteomes" id="UP001163823">
    <property type="component" value="Chromosome 6"/>
</dbReference>
<evidence type="ECO:0000259" key="3">
    <source>
        <dbReference type="Pfam" id="PF16413"/>
    </source>
</evidence>
<keyword evidence="5" id="KW-1185">Reference proteome</keyword>
<dbReference type="PANTHER" id="PTHR10073">
    <property type="entry name" value="DNA MISMATCH REPAIR PROTEIN MLH, PMS, MUTL"/>
    <property type="match status" value="1"/>
</dbReference>
<dbReference type="InterPro" id="IPR032189">
    <property type="entry name" value="Mlh1_C"/>
</dbReference>
<protein>
    <submittedName>
        <fullName evidence="4">DNA mismatch repair protein Mlh1</fullName>
    </submittedName>
</protein>
<comment type="caution">
    <text evidence="4">The sequence shown here is derived from an EMBL/GenBank/DDBJ whole genome shotgun (WGS) entry which is preliminary data.</text>
</comment>